<evidence type="ECO:0000256" key="1">
    <source>
        <dbReference type="ARBA" id="ARBA00004167"/>
    </source>
</evidence>
<evidence type="ECO:0000256" key="7">
    <source>
        <dbReference type="ARBA" id="ARBA00023136"/>
    </source>
</evidence>
<evidence type="ECO:0000313" key="10">
    <source>
        <dbReference type="Proteomes" id="UP000327085"/>
    </source>
</evidence>
<dbReference type="Pfam" id="PF04640">
    <property type="entry name" value="PLATZ"/>
    <property type="match status" value="1"/>
</dbReference>
<dbReference type="InterPro" id="IPR006734">
    <property type="entry name" value="PLATZ"/>
</dbReference>
<keyword evidence="7" id="KW-0472">Membrane</keyword>
<protein>
    <submittedName>
        <fullName evidence="9">PREDICTED: galactan beta-1</fullName>
    </submittedName>
</protein>
<dbReference type="PANTHER" id="PTHR21461">
    <property type="entry name" value="GLYCOSYLTRANSFERASE FAMILY 92 PROTEIN"/>
    <property type="match status" value="1"/>
</dbReference>
<dbReference type="GO" id="GO:0005737">
    <property type="term" value="C:cytoplasm"/>
    <property type="evidence" value="ECO:0007669"/>
    <property type="project" value="TreeGrafter"/>
</dbReference>
<proteinExistence type="inferred from homology"/>
<keyword evidence="6" id="KW-1133">Transmembrane helix</keyword>
<dbReference type="Proteomes" id="UP000327085">
    <property type="component" value="Chromosome 5"/>
</dbReference>
<feature type="compositionally biased region" description="Basic residues" evidence="8">
    <location>
        <begin position="819"/>
        <end position="832"/>
    </location>
</feature>
<evidence type="ECO:0000313" key="9">
    <source>
        <dbReference type="EMBL" id="VVA23150.1"/>
    </source>
</evidence>
<name>A0A5E4F6Y9_PRUDU</name>
<dbReference type="Pfam" id="PF01697">
    <property type="entry name" value="Glyco_transf_92"/>
    <property type="match status" value="1"/>
</dbReference>
<evidence type="ECO:0000256" key="4">
    <source>
        <dbReference type="ARBA" id="ARBA00022679"/>
    </source>
</evidence>
<gene>
    <name evidence="9" type="ORF">ALMOND_2B015149</name>
</gene>
<dbReference type="InterPro" id="IPR008166">
    <property type="entry name" value="Glyco_transf_92"/>
</dbReference>
<dbReference type="FunCoup" id="A0A5E4F6Y9">
    <property type="interactions" value="62"/>
</dbReference>
<keyword evidence="4" id="KW-0808">Transferase</keyword>
<feature type="region of interest" description="Disordered" evidence="8">
    <location>
        <begin position="785"/>
        <end position="832"/>
    </location>
</feature>
<dbReference type="CDD" id="cd19756">
    <property type="entry name" value="Bbox2"/>
    <property type="match status" value="1"/>
</dbReference>
<accession>A0A5E4F6Y9</accession>
<dbReference type="GO" id="GO:0016757">
    <property type="term" value="F:glycosyltransferase activity"/>
    <property type="evidence" value="ECO:0007669"/>
    <property type="project" value="UniProtKB-KW"/>
</dbReference>
<keyword evidence="5" id="KW-0812">Transmembrane</keyword>
<comment type="similarity">
    <text evidence="2">Belongs to the glycosyltransferase 92 family.</text>
</comment>
<keyword evidence="3" id="KW-0328">Glycosyltransferase</keyword>
<evidence type="ECO:0000256" key="3">
    <source>
        <dbReference type="ARBA" id="ARBA00022676"/>
    </source>
</evidence>
<dbReference type="Gramene" id="VVA23150">
    <property type="protein sequence ID" value="VVA23150"/>
    <property type="gene ID" value="Prudul26B015149"/>
</dbReference>
<comment type="subcellular location">
    <subcellularLocation>
        <location evidence="1">Membrane</location>
        <topology evidence="1">Single-pass membrane protein</topology>
    </subcellularLocation>
</comment>
<dbReference type="GO" id="GO:0016020">
    <property type="term" value="C:membrane"/>
    <property type="evidence" value="ECO:0007669"/>
    <property type="project" value="UniProtKB-SubCell"/>
</dbReference>
<evidence type="ECO:0000256" key="6">
    <source>
        <dbReference type="ARBA" id="ARBA00022989"/>
    </source>
</evidence>
<dbReference type="InParanoid" id="A0A5E4F6Y9"/>
<dbReference type="AlphaFoldDB" id="A0A5E4F6Y9"/>
<organism evidence="9 10">
    <name type="scientific">Prunus dulcis</name>
    <name type="common">Almond</name>
    <name type="synonym">Amygdalus dulcis</name>
    <dbReference type="NCBI Taxonomy" id="3755"/>
    <lineage>
        <taxon>Eukaryota</taxon>
        <taxon>Viridiplantae</taxon>
        <taxon>Streptophyta</taxon>
        <taxon>Embryophyta</taxon>
        <taxon>Tracheophyta</taxon>
        <taxon>Spermatophyta</taxon>
        <taxon>Magnoliopsida</taxon>
        <taxon>eudicotyledons</taxon>
        <taxon>Gunneridae</taxon>
        <taxon>Pentapetalae</taxon>
        <taxon>rosids</taxon>
        <taxon>fabids</taxon>
        <taxon>Rosales</taxon>
        <taxon>Rosaceae</taxon>
        <taxon>Amygdaloideae</taxon>
        <taxon>Amygdaleae</taxon>
        <taxon>Prunus</taxon>
    </lineage>
</organism>
<evidence type="ECO:0000256" key="5">
    <source>
        <dbReference type="ARBA" id="ARBA00022692"/>
    </source>
</evidence>
<evidence type="ECO:0000256" key="8">
    <source>
        <dbReference type="SAM" id="MobiDB-lite"/>
    </source>
</evidence>
<reference evidence="10" key="1">
    <citation type="journal article" date="2020" name="Plant J.">
        <title>Transposons played a major role in the diversification between the closely related almond and peach genomes: results from the almond genome sequence.</title>
        <authorList>
            <person name="Alioto T."/>
            <person name="Alexiou K.G."/>
            <person name="Bardil A."/>
            <person name="Barteri F."/>
            <person name="Castanera R."/>
            <person name="Cruz F."/>
            <person name="Dhingra A."/>
            <person name="Duval H."/>
            <person name="Fernandez I Marti A."/>
            <person name="Frias L."/>
            <person name="Galan B."/>
            <person name="Garcia J.L."/>
            <person name="Howad W."/>
            <person name="Gomez-Garrido J."/>
            <person name="Gut M."/>
            <person name="Julca I."/>
            <person name="Morata J."/>
            <person name="Puigdomenech P."/>
            <person name="Ribeca P."/>
            <person name="Rubio Cabetas M.J."/>
            <person name="Vlasova A."/>
            <person name="Wirthensohn M."/>
            <person name="Garcia-Mas J."/>
            <person name="Gabaldon T."/>
            <person name="Casacuberta J.M."/>
            <person name="Arus P."/>
        </authorList>
    </citation>
    <scope>NUCLEOTIDE SEQUENCE [LARGE SCALE GENOMIC DNA]</scope>
    <source>
        <strain evidence="10">cv. Texas</strain>
    </source>
</reference>
<dbReference type="EMBL" id="CABIKO010000068">
    <property type="protein sequence ID" value="VVA23150.1"/>
    <property type="molecule type" value="Genomic_DNA"/>
</dbReference>
<dbReference type="PANTHER" id="PTHR21461:SF56">
    <property type="entry name" value="GALACTAN BETA-1,4-GALACTOSYLTRANSFERASE GALS1"/>
    <property type="match status" value="1"/>
</dbReference>
<sequence>MRKEGPPSSVPVGPVAKLFGSCLERKPLVLTLLALTFVMLIWNLPPYYQSLLSTTTRSSSSATALTANASLLAVSSSSINPAVTEQKLSTPKPNDPYKRVFQSYGNAAALFVQMGAYRGGPTTFALVGLASKPIHVYSRPWFKCEWISSNGSSTRGLAYKMLPDWGYGRVYTVVVVNCTFPVNPNHDNSGGKLSINAYYGENPRKMEKFTALEEAPGAYNESKYRPPYQYEYLYCGSSLYGDLSAARLREWMAYHAWFFGEKSHFVFHDAGGVSDEARAVLDPWVRAGRVTMQDIRAQAEFDGYYYNQFLVVNDCLHRYRYAANWTFYFDVDEYIYLPHGNTLESVLSDFSDYTQFTIEQNPMSSGLCLNDPTQDYSRQWGFEKLLFRDSRTGLRRDRKYAIQAKNAFSTGVHMSENVTGKTLHDTETKIRYYHYHNSITVQGEICRELVPISAKKNVTWFNKLPYVYDDNMKKLASTIKQFELKTIGNVQEQQLPQPQPLPAHMNTRFGLRTRAVHDATSFLGLLAALKSTSMHYKRGPICPHPTVEHIDAEIGRKLDRLQEPLLRHNQQQEEEEEQNRDRAMVSSIPIGRFGNELDAMSPTWLKPMLTANYFRQCEIHGRANKSECNMFCLDCMEDAMCPYCLIHHKDHRVVQIRRSSYHDVVRVNEIQKFLDISHVQTYVINSAKVVFLNERPQPRPGKGVTNTCEICCRSLPDSFRFCSLGCKLKGIKRGDGELTFTVLRAKHYRDGFYGGSESDESTTPKKIARTVHMFSRLMDGNAMKYEGRTHGEGTSSSSGDEEGTTNMSPSTPPIYNHNNARRRKGIPHRAPF</sequence>
<evidence type="ECO:0000256" key="2">
    <source>
        <dbReference type="ARBA" id="ARBA00007647"/>
    </source>
</evidence>